<feature type="region of interest" description="Disordered" evidence="5">
    <location>
        <begin position="891"/>
        <end position="962"/>
    </location>
</feature>
<keyword evidence="4" id="KW-1015">Disulfide bond</keyword>
<feature type="compositionally biased region" description="Low complexity" evidence="5">
    <location>
        <begin position="144"/>
        <end position="163"/>
    </location>
</feature>
<sequence length="1166" mass="127835">MKQVNAQWRTKNGGAKFPWQYDRVVQFGLILSNIPNAHATRIRFYNYNTNARDEKPNNKRSIENDFPTNLTASERATFASSLTSQDLDDYGYDSHTIMDVNGTDIAVQFANGTEVLNPELQQLSGDDLLPDVTSNTSHVSSTPANSRPSSLSANSTSATTAATNASDVRPWNISAVDVDDSLTTYKFETQQEPNGDAIDIIALSEMYILGQIESSNATNATASHAHRRALHHHHHGIHHGHNHATQHSRRAVEGPIQCGPDQPCKDGACCNKDGKCGFKAAQCGPDVCLSNCDATAMCGKDSADGALQCGLKLCCSFYGWCGTEDVHCKDPEPQFGKTPCQQGYGSCAISEPPSCGKGSGSSAGRRVAYYQGWNTRERLCDKVSPKQINTAGLSHLLYAFVFFHPTTFEMMPMAEADVPLYKEFTDLKSNGLQTWVAVGGWSFNDPKAETRTAFSDMVSTKANRAAFIKSLITFMDTYGFQGADIDWEYPAEPKRGGRPEDTDNLVLLMKEMRAAFGTRYGLSIVLAPDYWYLRGFKPAAMQDYVDFMGFMSYDLHGPWDTDVLTLGSLVRPQTDITEIDKGLTPLWFDGVDPSKMNMGIAYYGRSYKLTDPSCGHMGCSFVAGEGGATGSCTNSAGVMSNREIRQLIKDENITPILNETAMVKYFTYAGDSWIGYDDDETYAMKEAFADDRCLGGIMIWSIDFDATVGGGAGADSTINDDLIWIDPKIWESPTPTVQCFFPCTLVLPPFPAETLTTIDYPRIPVTSANKVQGTLTFPPITVTEYGLSTMVIPTGQAQVNNKRAVGDAQVTTQPELSTTTAWPTRTWTDAMGTTYFTQPAEATLNFPPEGYELPYMPTLHVRNGAPSPTVSQCAFPALSCPTSDTLSIRLTRGGVKGPSPDNIELHFWQGPNDIPDDDPDEAEAESCSISDEEEDPDDDPDDTGEPDTPEEPGVEPPIIPPPVEPVVPPFLPFPFPWAPIVVGNHTLTFVSTQTATTKTTAPEPTKTLIAPTTRPSPTRTAAFFAPMPAMETPDFSKDPKPSCYNKGAEDRRVNVVKTIDSVCNQVTDKLNSEGTSDIGPGLFDPGRQRSDAEAMWVKGFYWSFTATFEVKEGCLWKNYSFDDCAHQFRRLVDECDTKGEDGKHGGVLDGKCVRWRLEMNFEVEQD</sequence>
<organism evidence="8 9">
    <name type="scientific">Clathrospora elynae</name>
    <dbReference type="NCBI Taxonomy" id="706981"/>
    <lineage>
        <taxon>Eukaryota</taxon>
        <taxon>Fungi</taxon>
        <taxon>Dikarya</taxon>
        <taxon>Ascomycota</taxon>
        <taxon>Pezizomycotina</taxon>
        <taxon>Dothideomycetes</taxon>
        <taxon>Pleosporomycetidae</taxon>
        <taxon>Pleosporales</taxon>
        <taxon>Diademaceae</taxon>
        <taxon>Clathrospora</taxon>
    </lineage>
</organism>
<dbReference type="InterPro" id="IPR011583">
    <property type="entry name" value="Chitinase_II/V-like_cat"/>
</dbReference>
<dbReference type="InterPro" id="IPR001002">
    <property type="entry name" value="Chitin-bd_1"/>
</dbReference>
<dbReference type="EC" id="3.2.1.14" evidence="2"/>
<dbReference type="Gene3D" id="3.10.50.10">
    <property type="match status" value="1"/>
</dbReference>
<dbReference type="Gene3D" id="3.20.20.80">
    <property type="entry name" value="Glycosidases"/>
    <property type="match status" value="1"/>
</dbReference>
<dbReference type="Gene3D" id="3.30.60.10">
    <property type="entry name" value="Endochitinase-like"/>
    <property type="match status" value="1"/>
</dbReference>
<dbReference type="InterPro" id="IPR036861">
    <property type="entry name" value="Endochitinase-like_sf"/>
</dbReference>
<dbReference type="PROSITE" id="PS50941">
    <property type="entry name" value="CHIT_BIND_I_2"/>
    <property type="match status" value="1"/>
</dbReference>
<dbReference type="PROSITE" id="PS51910">
    <property type="entry name" value="GH18_2"/>
    <property type="match status" value="1"/>
</dbReference>
<evidence type="ECO:0000313" key="8">
    <source>
        <dbReference type="EMBL" id="KAF1941095.1"/>
    </source>
</evidence>
<dbReference type="GO" id="GO:0008061">
    <property type="term" value="F:chitin binding"/>
    <property type="evidence" value="ECO:0007669"/>
    <property type="project" value="UniProtKB-UniRule"/>
</dbReference>
<dbReference type="SMART" id="SM00636">
    <property type="entry name" value="Glyco_18"/>
    <property type="match status" value="1"/>
</dbReference>
<evidence type="ECO:0000259" key="6">
    <source>
        <dbReference type="PROSITE" id="PS50941"/>
    </source>
</evidence>
<dbReference type="GO" id="GO:0008843">
    <property type="term" value="F:endochitinase activity"/>
    <property type="evidence" value="ECO:0007669"/>
    <property type="project" value="UniProtKB-EC"/>
</dbReference>
<dbReference type="InterPro" id="IPR050314">
    <property type="entry name" value="Glycosyl_Hydrlase_18"/>
</dbReference>
<dbReference type="CDD" id="cd00035">
    <property type="entry name" value="ChtBD1"/>
    <property type="match status" value="1"/>
</dbReference>
<feature type="compositionally biased region" description="Acidic residues" evidence="5">
    <location>
        <begin position="914"/>
        <end position="953"/>
    </location>
</feature>
<dbReference type="Proteomes" id="UP000800038">
    <property type="component" value="Unassembled WGS sequence"/>
</dbReference>
<gene>
    <name evidence="8" type="ORF">EJ02DRAFT_455415</name>
</gene>
<feature type="region of interest" description="Disordered" evidence="5">
    <location>
        <begin position="126"/>
        <end position="163"/>
    </location>
</feature>
<protein>
    <recommendedName>
        <fullName evidence="2">chitinase</fullName>
        <ecNumber evidence="2">3.2.1.14</ecNumber>
    </recommendedName>
</protein>
<evidence type="ECO:0000256" key="4">
    <source>
        <dbReference type="PROSITE-ProRule" id="PRU00261"/>
    </source>
</evidence>
<reference evidence="8" key="1">
    <citation type="journal article" date="2020" name="Stud. Mycol.">
        <title>101 Dothideomycetes genomes: a test case for predicting lifestyles and emergence of pathogens.</title>
        <authorList>
            <person name="Haridas S."/>
            <person name="Albert R."/>
            <person name="Binder M."/>
            <person name="Bloem J."/>
            <person name="Labutti K."/>
            <person name="Salamov A."/>
            <person name="Andreopoulos B."/>
            <person name="Baker S."/>
            <person name="Barry K."/>
            <person name="Bills G."/>
            <person name="Bluhm B."/>
            <person name="Cannon C."/>
            <person name="Castanera R."/>
            <person name="Culley D."/>
            <person name="Daum C."/>
            <person name="Ezra D."/>
            <person name="Gonzalez J."/>
            <person name="Henrissat B."/>
            <person name="Kuo A."/>
            <person name="Liang C."/>
            <person name="Lipzen A."/>
            <person name="Lutzoni F."/>
            <person name="Magnuson J."/>
            <person name="Mondo S."/>
            <person name="Nolan M."/>
            <person name="Ohm R."/>
            <person name="Pangilinan J."/>
            <person name="Park H.-J."/>
            <person name="Ramirez L."/>
            <person name="Alfaro M."/>
            <person name="Sun H."/>
            <person name="Tritt A."/>
            <person name="Yoshinaga Y."/>
            <person name="Zwiers L.-H."/>
            <person name="Turgeon B."/>
            <person name="Goodwin S."/>
            <person name="Spatafora J."/>
            <person name="Crous P."/>
            <person name="Grigoriev I."/>
        </authorList>
    </citation>
    <scope>NUCLEOTIDE SEQUENCE</scope>
    <source>
        <strain evidence="8">CBS 161.51</strain>
    </source>
</reference>
<evidence type="ECO:0000256" key="2">
    <source>
        <dbReference type="ARBA" id="ARBA00012729"/>
    </source>
</evidence>
<feature type="domain" description="GH18" evidence="7">
    <location>
        <begin position="364"/>
        <end position="725"/>
    </location>
</feature>
<evidence type="ECO:0000256" key="5">
    <source>
        <dbReference type="SAM" id="MobiDB-lite"/>
    </source>
</evidence>
<dbReference type="EMBL" id="ML976052">
    <property type="protein sequence ID" value="KAF1941095.1"/>
    <property type="molecule type" value="Genomic_DNA"/>
</dbReference>
<evidence type="ECO:0000256" key="3">
    <source>
        <dbReference type="ARBA" id="ARBA00022669"/>
    </source>
</evidence>
<dbReference type="SMART" id="SM00270">
    <property type="entry name" value="ChtBD1"/>
    <property type="match status" value="2"/>
</dbReference>
<dbReference type="GO" id="GO:0005975">
    <property type="term" value="P:carbohydrate metabolic process"/>
    <property type="evidence" value="ECO:0007669"/>
    <property type="project" value="InterPro"/>
</dbReference>
<feature type="domain" description="Chitin-binding type-1" evidence="6">
    <location>
        <begin position="295"/>
        <end position="349"/>
    </location>
</feature>
<evidence type="ECO:0000259" key="7">
    <source>
        <dbReference type="PROSITE" id="PS51910"/>
    </source>
</evidence>
<dbReference type="OrthoDB" id="73875at2759"/>
<proteinExistence type="inferred from homology"/>
<accession>A0A6A5SKC2</accession>
<comment type="similarity">
    <text evidence="1">Belongs to the glycosyl hydrolase 18 family. Chitinase class V subfamily.</text>
</comment>
<dbReference type="InterPro" id="IPR001223">
    <property type="entry name" value="Glyco_hydro18_cat"/>
</dbReference>
<dbReference type="InterPro" id="IPR017853">
    <property type="entry name" value="GH"/>
</dbReference>
<dbReference type="GO" id="GO:0005576">
    <property type="term" value="C:extracellular region"/>
    <property type="evidence" value="ECO:0007669"/>
    <property type="project" value="TreeGrafter"/>
</dbReference>
<feature type="disulfide bond" evidence="4">
    <location>
        <begin position="309"/>
        <end position="321"/>
    </location>
</feature>
<keyword evidence="9" id="KW-1185">Reference proteome</keyword>
<dbReference type="GO" id="GO:0006032">
    <property type="term" value="P:chitin catabolic process"/>
    <property type="evidence" value="ECO:0007669"/>
    <property type="project" value="TreeGrafter"/>
</dbReference>
<dbReference type="InterPro" id="IPR029070">
    <property type="entry name" value="Chitinase_insertion_sf"/>
</dbReference>
<dbReference type="PANTHER" id="PTHR11177:SF317">
    <property type="entry name" value="CHITINASE 12-RELATED"/>
    <property type="match status" value="1"/>
</dbReference>
<dbReference type="Pfam" id="PF00704">
    <property type="entry name" value="Glyco_hydro_18"/>
    <property type="match status" value="1"/>
</dbReference>
<feature type="disulfide bond" evidence="4">
    <location>
        <begin position="314"/>
        <end position="328"/>
    </location>
</feature>
<name>A0A6A5SKC2_9PLEO</name>
<dbReference type="CDD" id="cd06922">
    <property type="entry name" value="ChtBD1_GH18_1"/>
    <property type="match status" value="1"/>
</dbReference>
<comment type="caution">
    <text evidence="4">Lacks conserved residue(s) required for the propagation of feature annotation.</text>
</comment>
<evidence type="ECO:0000256" key="1">
    <source>
        <dbReference type="ARBA" id="ARBA00008682"/>
    </source>
</evidence>
<evidence type="ECO:0000313" key="9">
    <source>
        <dbReference type="Proteomes" id="UP000800038"/>
    </source>
</evidence>
<dbReference type="PANTHER" id="PTHR11177">
    <property type="entry name" value="CHITINASE"/>
    <property type="match status" value="1"/>
</dbReference>
<keyword evidence="8" id="KW-0378">Hydrolase</keyword>
<keyword evidence="3 4" id="KW-0147">Chitin-binding</keyword>
<dbReference type="SUPFAM" id="SSF57016">
    <property type="entry name" value="Plant lectins/antimicrobial peptides"/>
    <property type="match status" value="1"/>
</dbReference>
<dbReference type="SUPFAM" id="SSF54556">
    <property type="entry name" value="Chitinase insertion domain"/>
    <property type="match status" value="1"/>
</dbReference>
<feature type="compositionally biased region" description="Polar residues" evidence="5">
    <location>
        <begin position="132"/>
        <end position="143"/>
    </location>
</feature>
<dbReference type="AlphaFoldDB" id="A0A6A5SKC2"/>
<dbReference type="SUPFAM" id="SSF51445">
    <property type="entry name" value="(Trans)glycosidases"/>
    <property type="match status" value="1"/>
</dbReference>